<organism evidence="1 2">
    <name type="scientific">Streptomyces albipurpureus</name>
    <dbReference type="NCBI Taxonomy" id="2897419"/>
    <lineage>
        <taxon>Bacteria</taxon>
        <taxon>Bacillati</taxon>
        <taxon>Actinomycetota</taxon>
        <taxon>Actinomycetes</taxon>
        <taxon>Kitasatosporales</taxon>
        <taxon>Streptomycetaceae</taxon>
        <taxon>Streptomyces</taxon>
    </lineage>
</organism>
<sequence>MTPPTAVLTPPAGASPIALPLHHQAIRPSHSPASLWALREQINARAEERRSGPLAVVLYALTGPHGDPTEHLDLTRQVADRKHAQVHAVFSDTSGDLDPALRPGWADVLRTLAHREAQAVVCVSRTAVSSHNTLYQQQLQRLGDHHTALYLFRHETAL</sequence>
<comment type="caution">
    <text evidence="1">The sequence shown here is derived from an EMBL/GenBank/DDBJ whole genome shotgun (WGS) entry which is preliminary data.</text>
</comment>
<reference evidence="1" key="1">
    <citation type="submission" date="2022-06" db="EMBL/GenBank/DDBJ databases">
        <title>Genome public.</title>
        <authorList>
            <person name="Sun Q."/>
        </authorList>
    </citation>
    <scope>NUCLEOTIDE SEQUENCE</scope>
    <source>
        <strain evidence="1">CWNU-1</strain>
    </source>
</reference>
<accession>A0ABT0UWA8</accession>
<name>A0ABT0UWA8_9ACTN</name>
<evidence type="ECO:0000313" key="2">
    <source>
        <dbReference type="Proteomes" id="UP001431429"/>
    </source>
</evidence>
<protein>
    <recommendedName>
        <fullName evidence="3">Resolvase/invertase-type recombinase catalytic domain-containing protein</fullName>
    </recommendedName>
</protein>
<dbReference type="RefSeq" id="WP_250923054.1">
    <property type="nucleotide sequence ID" value="NZ_JAMQAW010000042.1"/>
</dbReference>
<dbReference type="EMBL" id="JAMQAW010000042">
    <property type="protein sequence ID" value="MCM2392729.1"/>
    <property type="molecule type" value="Genomic_DNA"/>
</dbReference>
<dbReference type="Proteomes" id="UP001431429">
    <property type="component" value="Unassembled WGS sequence"/>
</dbReference>
<proteinExistence type="predicted"/>
<evidence type="ECO:0008006" key="3">
    <source>
        <dbReference type="Google" id="ProtNLM"/>
    </source>
</evidence>
<evidence type="ECO:0000313" key="1">
    <source>
        <dbReference type="EMBL" id="MCM2392729.1"/>
    </source>
</evidence>
<gene>
    <name evidence="1" type="ORF">NBG84_31335</name>
</gene>
<keyword evidence="2" id="KW-1185">Reference proteome</keyword>